<evidence type="ECO:0000256" key="3">
    <source>
        <dbReference type="ARBA" id="ARBA00022692"/>
    </source>
</evidence>
<dbReference type="GO" id="GO:0046872">
    <property type="term" value="F:metal ion binding"/>
    <property type="evidence" value="ECO:0007669"/>
    <property type="project" value="UniProtKB-KW"/>
</dbReference>
<reference evidence="10" key="3">
    <citation type="submission" date="2025-04" db="UniProtKB">
        <authorList>
            <consortium name="RefSeq"/>
        </authorList>
    </citation>
    <scope>IDENTIFICATION</scope>
    <source>
        <strain evidence="10">CBS 304.34</strain>
    </source>
</reference>
<keyword evidence="3 7" id="KW-0812">Transmembrane</keyword>
<feature type="transmembrane region" description="Helical" evidence="7">
    <location>
        <begin position="120"/>
        <end position="139"/>
    </location>
</feature>
<dbReference type="AlphaFoldDB" id="A0A6A6Y9D4"/>
<accession>A0A6A6Y9D4</accession>
<feature type="transmembrane region" description="Helical" evidence="7">
    <location>
        <begin position="185"/>
        <end position="203"/>
    </location>
</feature>
<reference evidence="8 10" key="1">
    <citation type="journal article" date="2020" name="Stud. Mycol.">
        <title>101 Dothideomycetes genomes: a test case for predicting lifestyles and emergence of pathogens.</title>
        <authorList>
            <person name="Haridas S."/>
            <person name="Albert R."/>
            <person name="Binder M."/>
            <person name="Bloem J."/>
            <person name="Labutti K."/>
            <person name="Salamov A."/>
            <person name="Andreopoulos B."/>
            <person name="Baker S."/>
            <person name="Barry K."/>
            <person name="Bills G."/>
            <person name="Bluhm B."/>
            <person name="Cannon C."/>
            <person name="Castanera R."/>
            <person name="Culley D."/>
            <person name="Daum C."/>
            <person name="Ezra D."/>
            <person name="Gonzalez J."/>
            <person name="Henrissat B."/>
            <person name="Kuo A."/>
            <person name="Liang C."/>
            <person name="Lipzen A."/>
            <person name="Lutzoni F."/>
            <person name="Magnuson J."/>
            <person name="Mondo S."/>
            <person name="Nolan M."/>
            <person name="Ohm R."/>
            <person name="Pangilinan J."/>
            <person name="Park H.-J."/>
            <person name="Ramirez L."/>
            <person name="Alfaro M."/>
            <person name="Sun H."/>
            <person name="Tritt A."/>
            <person name="Yoshinaga Y."/>
            <person name="Zwiers L.-H."/>
            <person name="Turgeon B."/>
            <person name="Goodwin S."/>
            <person name="Spatafora J."/>
            <person name="Crous P."/>
            <person name="Grigoriev I."/>
        </authorList>
    </citation>
    <scope>NUCLEOTIDE SEQUENCE</scope>
    <source>
        <strain evidence="8 10">CBS 304.34</strain>
    </source>
</reference>
<keyword evidence="6" id="KW-0862">Zinc</keyword>
<evidence type="ECO:0000256" key="5">
    <source>
        <dbReference type="ARBA" id="ARBA00023136"/>
    </source>
</evidence>
<evidence type="ECO:0000256" key="7">
    <source>
        <dbReference type="SAM" id="Phobius"/>
    </source>
</evidence>
<dbReference type="Proteomes" id="UP000504636">
    <property type="component" value="Unplaced"/>
</dbReference>
<keyword evidence="4 7" id="KW-1133">Transmembrane helix</keyword>
<comment type="similarity">
    <text evidence="2">Belongs to the ADIPOR family.</text>
</comment>
<dbReference type="EMBL" id="MU003710">
    <property type="protein sequence ID" value="KAF2805168.1"/>
    <property type="molecule type" value="Genomic_DNA"/>
</dbReference>
<dbReference type="GO" id="GO:0038023">
    <property type="term" value="F:signaling receptor activity"/>
    <property type="evidence" value="ECO:0007669"/>
    <property type="project" value="TreeGrafter"/>
</dbReference>
<keyword evidence="5 7" id="KW-0472">Membrane</keyword>
<feature type="binding site" evidence="6">
    <location>
        <position position="295"/>
    </location>
    <ligand>
        <name>Zn(2+)</name>
        <dbReference type="ChEBI" id="CHEBI:29105"/>
    </ligand>
</feature>
<dbReference type="GeneID" id="54465423"/>
<feature type="transmembrane region" description="Helical" evidence="7">
    <location>
        <begin position="215"/>
        <end position="239"/>
    </location>
</feature>
<evidence type="ECO:0000256" key="1">
    <source>
        <dbReference type="ARBA" id="ARBA00004141"/>
    </source>
</evidence>
<dbReference type="InterPro" id="IPR004254">
    <property type="entry name" value="AdipoR/HlyIII-related"/>
</dbReference>
<evidence type="ECO:0000313" key="10">
    <source>
        <dbReference type="RefSeq" id="XP_033572132.1"/>
    </source>
</evidence>
<dbReference type="OrthoDB" id="529367at2759"/>
<name>A0A6A6Y9D4_9PEZI</name>
<evidence type="ECO:0000313" key="8">
    <source>
        <dbReference type="EMBL" id="KAF2805168.1"/>
    </source>
</evidence>
<feature type="transmembrane region" description="Helical" evidence="7">
    <location>
        <begin position="83"/>
        <end position="100"/>
    </location>
</feature>
<feature type="binding site" evidence="6">
    <location>
        <position position="140"/>
    </location>
    <ligand>
        <name>Zn(2+)</name>
        <dbReference type="ChEBI" id="CHEBI:29105"/>
    </ligand>
</feature>
<organism evidence="8">
    <name type="scientific">Mytilinidion resinicola</name>
    <dbReference type="NCBI Taxonomy" id="574789"/>
    <lineage>
        <taxon>Eukaryota</taxon>
        <taxon>Fungi</taxon>
        <taxon>Dikarya</taxon>
        <taxon>Ascomycota</taxon>
        <taxon>Pezizomycotina</taxon>
        <taxon>Dothideomycetes</taxon>
        <taxon>Pleosporomycetidae</taxon>
        <taxon>Mytilinidiales</taxon>
        <taxon>Mytilinidiaceae</taxon>
        <taxon>Mytilinidion</taxon>
    </lineage>
</organism>
<reference evidence="10" key="2">
    <citation type="submission" date="2020-04" db="EMBL/GenBank/DDBJ databases">
        <authorList>
            <consortium name="NCBI Genome Project"/>
        </authorList>
    </citation>
    <scope>NUCLEOTIDE SEQUENCE</scope>
    <source>
        <strain evidence="10">CBS 304.34</strain>
    </source>
</reference>
<feature type="transmembrane region" description="Helical" evidence="7">
    <location>
        <begin position="151"/>
        <end position="173"/>
    </location>
</feature>
<evidence type="ECO:0000256" key="6">
    <source>
        <dbReference type="PIRSR" id="PIRSR604254-1"/>
    </source>
</evidence>
<dbReference type="PANTHER" id="PTHR20855:SF52">
    <property type="entry name" value="ADIPONECTIN RECEPTOR PROTEIN"/>
    <property type="match status" value="1"/>
</dbReference>
<keyword evidence="9" id="KW-1185">Reference proteome</keyword>
<evidence type="ECO:0000256" key="4">
    <source>
        <dbReference type="ARBA" id="ARBA00022989"/>
    </source>
</evidence>
<sequence length="332" mass="36729">MASITLTLRRPNILLRLGSRTSEESLKLQSRPLDPQAPLRLLSFNDLPPWYQDNPYIRTAYRPVSNSFKHCLHSLSYFHNETLNIYTHLLPAVLLLLSFTPYPQSLLREHLPTSTPLDGAIFTLNLLAALTTFSLSATYHTCMSHSQPINAAALLADYAGILLLILASFVSGIHVGFYCEPALKLLYWAMIAFLVLLTGVLILHPQLQGPRCRAVRTTAFVATALSGFAPIAHGLWLYGWADMWGKSGMRWWLGEGVAYGIGAGFFAGRWPERWVWGLYGGKGKGRWVDVLGGSHQIFHCLVVVGACVHLWGVWDAWGWVGRGEGLGGCAAI</sequence>
<dbReference type="RefSeq" id="XP_033572132.1">
    <property type="nucleotide sequence ID" value="XM_033724530.1"/>
</dbReference>
<evidence type="ECO:0000313" key="9">
    <source>
        <dbReference type="Proteomes" id="UP000504636"/>
    </source>
</evidence>
<dbReference type="GO" id="GO:0016020">
    <property type="term" value="C:membrane"/>
    <property type="evidence" value="ECO:0007669"/>
    <property type="project" value="UniProtKB-SubCell"/>
</dbReference>
<feature type="transmembrane region" description="Helical" evidence="7">
    <location>
        <begin position="290"/>
        <end position="314"/>
    </location>
</feature>
<proteinExistence type="inferred from homology"/>
<protein>
    <submittedName>
        <fullName evidence="8 10">HlyIII-domain-containing protein</fullName>
    </submittedName>
</protein>
<gene>
    <name evidence="8 10" type="ORF">BDZ99DRAFT_511233</name>
</gene>
<evidence type="ECO:0000256" key="2">
    <source>
        <dbReference type="ARBA" id="ARBA00007018"/>
    </source>
</evidence>
<keyword evidence="6" id="KW-0479">Metal-binding</keyword>
<dbReference type="PANTHER" id="PTHR20855">
    <property type="entry name" value="ADIPOR/PROGESTIN RECEPTOR-RELATED"/>
    <property type="match status" value="1"/>
</dbReference>
<dbReference type="Pfam" id="PF03006">
    <property type="entry name" value="HlyIII"/>
    <property type="match status" value="1"/>
</dbReference>
<feature type="binding site" evidence="6">
    <location>
        <position position="299"/>
    </location>
    <ligand>
        <name>Zn(2+)</name>
        <dbReference type="ChEBI" id="CHEBI:29105"/>
    </ligand>
</feature>
<comment type="subcellular location">
    <subcellularLocation>
        <location evidence="1">Membrane</location>
        <topology evidence="1">Multi-pass membrane protein</topology>
    </subcellularLocation>
</comment>
<dbReference type="GO" id="GO:0006882">
    <property type="term" value="P:intracellular zinc ion homeostasis"/>
    <property type="evidence" value="ECO:0007669"/>
    <property type="project" value="TreeGrafter"/>
</dbReference>
<feature type="transmembrane region" description="Helical" evidence="7">
    <location>
        <begin position="251"/>
        <end position="270"/>
    </location>
</feature>